<protein>
    <submittedName>
        <fullName evidence="2">Uncharacterized protein</fullName>
    </submittedName>
</protein>
<accession>A0A401S5H9</accession>
<evidence type="ECO:0000313" key="3">
    <source>
        <dbReference type="Proteomes" id="UP000287033"/>
    </source>
</evidence>
<name>A0A401S5H9_CHIPU</name>
<feature type="region of interest" description="Disordered" evidence="1">
    <location>
        <begin position="1"/>
        <end position="67"/>
    </location>
</feature>
<comment type="caution">
    <text evidence="2">The sequence shown here is derived from an EMBL/GenBank/DDBJ whole genome shotgun (WGS) entry which is preliminary data.</text>
</comment>
<dbReference type="EMBL" id="BEZZ01000093">
    <property type="protein sequence ID" value="GCC25660.1"/>
    <property type="molecule type" value="Genomic_DNA"/>
</dbReference>
<evidence type="ECO:0000256" key="1">
    <source>
        <dbReference type="SAM" id="MobiDB-lite"/>
    </source>
</evidence>
<gene>
    <name evidence="2" type="ORF">chiPu_0004071</name>
</gene>
<reference evidence="2 3" key="1">
    <citation type="journal article" date="2018" name="Nat. Ecol. Evol.">
        <title>Shark genomes provide insights into elasmobranch evolution and the origin of vertebrates.</title>
        <authorList>
            <person name="Hara Y"/>
            <person name="Yamaguchi K"/>
            <person name="Onimaru K"/>
            <person name="Kadota M"/>
            <person name="Koyanagi M"/>
            <person name="Keeley SD"/>
            <person name="Tatsumi K"/>
            <person name="Tanaka K"/>
            <person name="Motone F"/>
            <person name="Kageyama Y"/>
            <person name="Nozu R"/>
            <person name="Adachi N"/>
            <person name="Nishimura O"/>
            <person name="Nakagawa R"/>
            <person name="Tanegashima C"/>
            <person name="Kiyatake I"/>
            <person name="Matsumoto R"/>
            <person name="Murakumo K"/>
            <person name="Nishida K"/>
            <person name="Terakita A"/>
            <person name="Kuratani S"/>
            <person name="Sato K"/>
            <person name="Hyodo S Kuraku.S."/>
        </authorList>
    </citation>
    <scope>NUCLEOTIDE SEQUENCE [LARGE SCALE GENOMIC DNA]</scope>
</reference>
<proteinExistence type="predicted"/>
<dbReference type="Proteomes" id="UP000287033">
    <property type="component" value="Unassembled WGS sequence"/>
</dbReference>
<organism evidence="2 3">
    <name type="scientific">Chiloscyllium punctatum</name>
    <name type="common">Brownbanded bambooshark</name>
    <name type="synonym">Hemiscyllium punctatum</name>
    <dbReference type="NCBI Taxonomy" id="137246"/>
    <lineage>
        <taxon>Eukaryota</taxon>
        <taxon>Metazoa</taxon>
        <taxon>Chordata</taxon>
        <taxon>Craniata</taxon>
        <taxon>Vertebrata</taxon>
        <taxon>Chondrichthyes</taxon>
        <taxon>Elasmobranchii</taxon>
        <taxon>Galeomorphii</taxon>
        <taxon>Galeoidea</taxon>
        <taxon>Orectolobiformes</taxon>
        <taxon>Hemiscylliidae</taxon>
        <taxon>Chiloscyllium</taxon>
    </lineage>
</organism>
<sequence length="97" mass="10217">MQRTRTKGGGEWEVVSMRAGHTGVKKRPTVRGLHSARATLPGGGKEGTARCASTNNGSAGGEGARAATGTCDWPRAHAHKVALDDRGRRFRIASGFF</sequence>
<dbReference type="AlphaFoldDB" id="A0A401S5H9"/>
<evidence type="ECO:0000313" key="2">
    <source>
        <dbReference type="EMBL" id="GCC25660.1"/>
    </source>
</evidence>
<keyword evidence="3" id="KW-1185">Reference proteome</keyword>